<comment type="subcellular location">
    <subcellularLocation>
        <location evidence="8">Cell outer membrane</location>
    </subcellularLocation>
    <subcellularLocation>
        <location evidence="1">Membrane</location>
    </subcellularLocation>
</comment>
<keyword evidence="5 8" id="KW-0677">Repeat</keyword>
<sequence length="778" mass="86121">MTDKKLGKGAVALISALTMAGPVAFLPLPASAYVFSNVRIEGNQRIEPATILSYLDLPRGQDVSGGDLNAAYQRLQNSGLFERVEIVPSGGTLVVRVAEYPTINTIAFEGNRKLKDENLAQVVKSKSRHVFSPAQAEADAAELSKVYASQGRLAARVDPKVIRRDGNRVDLVFEIREGDLTEIERIGFVGNRAFSDQRLRNVLQTKQAGLLRNFIRRDTFAPDRLPVDEKLLTDFYRSRGYADFQVQAVAPEVARERDAFYITFQIQEGPRYTFGNVTTVSEIPGVDAAEFADQNRVRRGEVYNPTAIDTTIRRMEALALRKGLNFVNIEPRITRNERGQTLDLTFALTRGQRVFVERIDIEGNTTTLDSVIRRQFATVEGDPFNPREIRNSAERLRALGYFADVQAESRQGTAPDQVVVDVNVEEQPTGSLTFGVSYGVSTGVGFNLGLTEKNFLGRGQELSLSVAAGSDSQSSGLTFVEPFFLGRDLRARFQLWYNTTDRLNADYNTRSVGVQTGLEFPISDSARLELRYKISKDTLFDVEAVHVDDESSELVGSSPILYLEQGGYFTSAVGYSYNYDSRTAGLDPLTSYRLRFSQDFAGLGGDVKSVTSAIYAGAESNAWRENVTFLAEFEAGAVYMLSDQTSRFLDRYSGNGKIRGFEPNGYGPRDLAAPNEDALGGNYFWALRTEMQFPLGLPEEYGIKGGLFADAGSVWGLQNTTGYDGVEVDDGMHVRAAVGASLFWTTPIGPLRFNFAKALKKEDYDEEQSFDLTISTKF</sequence>
<keyword evidence="12" id="KW-1185">Reference proteome</keyword>
<name>A0A1V0GW38_9RHOB</name>
<evidence type="ECO:0000259" key="10">
    <source>
        <dbReference type="PROSITE" id="PS51779"/>
    </source>
</evidence>
<evidence type="ECO:0000256" key="7">
    <source>
        <dbReference type="ARBA" id="ARBA00023237"/>
    </source>
</evidence>
<comment type="subunit">
    <text evidence="8">Part of the Bam complex.</text>
</comment>
<evidence type="ECO:0000256" key="5">
    <source>
        <dbReference type="ARBA" id="ARBA00022737"/>
    </source>
</evidence>
<reference evidence="11" key="1">
    <citation type="submission" date="2017-12" db="EMBL/GenBank/DDBJ databases">
        <title>FDA dAtabase for Regulatory Grade micrObial Sequences (FDA-ARGOS): Supporting development and validation of Infectious Disease Dx tests.</title>
        <authorList>
            <person name="Campos J."/>
            <person name="Goldberg B."/>
            <person name="Tallon L."/>
            <person name="Sadzewicz L."/>
            <person name="Sengamalay N."/>
            <person name="Ott S."/>
            <person name="Godinez A."/>
            <person name="Nagaraj S."/>
            <person name="Vyas G."/>
            <person name="Aluvathingal J."/>
            <person name="Nadendla S."/>
            <person name="Geyer C."/>
            <person name="Nandy P."/>
            <person name="Hobson J."/>
            <person name="Sichtig H."/>
        </authorList>
    </citation>
    <scope>NUCLEOTIDE SEQUENCE</scope>
    <source>
        <strain evidence="11">FDAARGOS_252</strain>
    </source>
</reference>
<accession>A0A1V0GW38</accession>
<organism evidence="11 12">
    <name type="scientific">Paracoccus yeei</name>
    <dbReference type="NCBI Taxonomy" id="147645"/>
    <lineage>
        <taxon>Bacteria</taxon>
        <taxon>Pseudomonadati</taxon>
        <taxon>Pseudomonadota</taxon>
        <taxon>Alphaproteobacteria</taxon>
        <taxon>Rhodobacterales</taxon>
        <taxon>Paracoccaceae</taxon>
        <taxon>Paracoccus</taxon>
    </lineage>
</organism>
<keyword evidence="7 8" id="KW-0998">Cell outer membrane</keyword>
<evidence type="ECO:0000313" key="11">
    <source>
        <dbReference type="EMBL" id="ARC38093.1"/>
    </source>
</evidence>
<dbReference type="InterPro" id="IPR010827">
    <property type="entry name" value="BamA/TamA_POTRA"/>
</dbReference>
<dbReference type="PANTHER" id="PTHR12815">
    <property type="entry name" value="SORTING AND ASSEMBLY MACHINERY SAMM50 PROTEIN FAMILY MEMBER"/>
    <property type="match status" value="1"/>
</dbReference>
<dbReference type="PROSITE" id="PS51779">
    <property type="entry name" value="POTRA"/>
    <property type="match status" value="3"/>
</dbReference>
<dbReference type="KEGG" id="pye:A6J80_18575"/>
<evidence type="ECO:0000256" key="9">
    <source>
        <dbReference type="NCBIfam" id="TIGR03303"/>
    </source>
</evidence>
<evidence type="ECO:0000256" key="8">
    <source>
        <dbReference type="HAMAP-Rule" id="MF_01430"/>
    </source>
</evidence>
<dbReference type="GO" id="GO:0051205">
    <property type="term" value="P:protein insertion into membrane"/>
    <property type="evidence" value="ECO:0007669"/>
    <property type="project" value="UniProtKB-UniRule"/>
</dbReference>
<feature type="domain" description="POTRA" evidence="10">
    <location>
        <begin position="101"/>
        <end position="178"/>
    </location>
</feature>
<evidence type="ECO:0000313" key="12">
    <source>
        <dbReference type="Proteomes" id="UP000191257"/>
    </source>
</evidence>
<dbReference type="STRING" id="147645.A6J80_18575"/>
<dbReference type="AlphaFoldDB" id="A0A1V0GW38"/>
<evidence type="ECO:0000256" key="1">
    <source>
        <dbReference type="ARBA" id="ARBA00004370"/>
    </source>
</evidence>
<dbReference type="InterPro" id="IPR000184">
    <property type="entry name" value="Bac_surfAg_D15"/>
</dbReference>
<keyword evidence="3 8" id="KW-0812">Transmembrane</keyword>
<dbReference type="Pfam" id="PF01103">
    <property type="entry name" value="Omp85"/>
    <property type="match status" value="1"/>
</dbReference>
<feature type="domain" description="POTRA" evidence="10">
    <location>
        <begin position="33"/>
        <end position="100"/>
    </location>
</feature>
<keyword evidence="6 8" id="KW-0472">Membrane</keyword>
<feature type="domain" description="POTRA" evidence="10">
    <location>
        <begin position="354"/>
        <end position="427"/>
    </location>
</feature>
<proteinExistence type="inferred from homology"/>
<dbReference type="GO" id="GO:0043165">
    <property type="term" value="P:Gram-negative-bacterium-type cell outer membrane assembly"/>
    <property type="evidence" value="ECO:0007669"/>
    <property type="project" value="UniProtKB-UniRule"/>
</dbReference>
<comment type="function">
    <text evidence="8">Part of the outer membrane protein assembly complex, which is involved in assembly and insertion of beta-barrel proteins into the outer membrane.</text>
</comment>
<evidence type="ECO:0000256" key="4">
    <source>
        <dbReference type="ARBA" id="ARBA00022729"/>
    </source>
</evidence>
<evidence type="ECO:0000256" key="6">
    <source>
        <dbReference type="ARBA" id="ARBA00023136"/>
    </source>
</evidence>
<dbReference type="eggNOG" id="COG4775">
    <property type="taxonomic scope" value="Bacteria"/>
</dbReference>
<dbReference type="Pfam" id="PF07244">
    <property type="entry name" value="POTRA"/>
    <property type="match status" value="5"/>
</dbReference>
<gene>
    <name evidence="8 11" type="primary">bamA</name>
    <name evidence="11" type="ORF">A6J80_18575</name>
</gene>
<dbReference type="GO" id="GO:0009279">
    <property type="term" value="C:cell outer membrane"/>
    <property type="evidence" value="ECO:0007669"/>
    <property type="project" value="UniProtKB-SubCell"/>
</dbReference>
<dbReference type="InterPro" id="IPR039910">
    <property type="entry name" value="D15-like"/>
</dbReference>
<dbReference type="HAMAP" id="MF_01430">
    <property type="entry name" value="OM_assembly_BamA"/>
    <property type="match status" value="1"/>
</dbReference>
<evidence type="ECO:0000256" key="3">
    <source>
        <dbReference type="ARBA" id="ARBA00022692"/>
    </source>
</evidence>
<dbReference type="PANTHER" id="PTHR12815:SF23">
    <property type="entry name" value="OUTER MEMBRANE PROTEIN ASSEMBLY FACTOR BAMA"/>
    <property type="match status" value="1"/>
</dbReference>
<evidence type="ECO:0000256" key="2">
    <source>
        <dbReference type="ARBA" id="ARBA00022452"/>
    </source>
</evidence>
<protein>
    <recommendedName>
        <fullName evidence="8 9">Outer membrane protein assembly factor BamA</fullName>
    </recommendedName>
</protein>
<dbReference type="InterPro" id="IPR023707">
    <property type="entry name" value="OM_assembly_BamA"/>
</dbReference>
<keyword evidence="2 8" id="KW-1134">Transmembrane beta strand</keyword>
<dbReference type="Gene3D" id="2.40.160.50">
    <property type="entry name" value="membrane protein fhac: a member of the omp85/tpsb transporter family"/>
    <property type="match status" value="1"/>
</dbReference>
<dbReference type="NCBIfam" id="TIGR03303">
    <property type="entry name" value="OM_YaeT"/>
    <property type="match status" value="1"/>
</dbReference>
<dbReference type="RefSeq" id="WP_080622510.1">
    <property type="nucleotide sequence ID" value="NZ_CAWMZI010000001.1"/>
</dbReference>
<keyword evidence="4 8" id="KW-0732">Signal</keyword>
<dbReference type="InterPro" id="IPR034746">
    <property type="entry name" value="POTRA"/>
</dbReference>
<dbReference type="EMBL" id="CP020442">
    <property type="protein sequence ID" value="ARC38093.1"/>
    <property type="molecule type" value="Genomic_DNA"/>
</dbReference>
<dbReference type="PIRSF" id="PIRSF006076">
    <property type="entry name" value="OM_assembly_OMP85"/>
    <property type="match status" value="1"/>
</dbReference>
<dbReference type="Gene3D" id="3.10.20.310">
    <property type="entry name" value="membrane protein fhac"/>
    <property type="match status" value="5"/>
</dbReference>
<dbReference type="Proteomes" id="UP000191257">
    <property type="component" value="Chromosome"/>
</dbReference>
<comment type="similarity">
    <text evidence="8">Belongs to the BamA family.</text>
</comment>